<dbReference type="InParanoid" id="A0A7N2REX6"/>
<accession>A0A7N2REX6</accession>
<dbReference type="EnsemblPlants" id="QL12p032080:mrna">
    <property type="protein sequence ID" value="QL12p032080:mrna"/>
    <property type="gene ID" value="QL12p032080"/>
</dbReference>
<evidence type="ECO:0000313" key="3">
    <source>
        <dbReference type="Proteomes" id="UP000594261"/>
    </source>
</evidence>
<keyword evidence="3" id="KW-1185">Reference proteome</keyword>
<keyword evidence="1" id="KW-1133">Transmembrane helix</keyword>
<dbReference type="Gramene" id="QL12p032080:mrna">
    <property type="protein sequence ID" value="QL12p032080:mrna"/>
    <property type="gene ID" value="QL12p032080"/>
</dbReference>
<proteinExistence type="predicted"/>
<evidence type="ECO:0000256" key="1">
    <source>
        <dbReference type="SAM" id="Phobius"/>
    </source>
</evidence>
<dbReference type="EMBL" id="LRBV02000012">
    <property type="status" value="NOT_ANNOTATED_CDS"/>
    <property type="molecule type" value="Genomic_DNA"/>
</dbReference>
<dbReference type="AlphaFoldDB" id="A0A7N2REX6"/>
<sequence>MVMCSEWFSRIYGKVGKWYHDYIFFSKAVPFIFGLIVSHSMINLAVVGMFIDYLTSTWEMELPRLPSWRTICQQIHQLGSFHNTFNFELTYQ</sequence>
<dbReference type="Proteomes" id="UP000594261">
    <property type="component" value="Chromosome 12"/>
</dbReference>
<keyword evidence="1" id="KW-0472">Membrane</keyword>
<evidence type="ECO:0000313" key="2">
    <source>
        <dbReference type="EnsemblPlants" id="QL12p032080:mrna"/>
    </source>
</evidence>
<protein>
    <submittedName>
        <fullName evidence="2">Uncharacterized protein</fullName>
    </submittedName>
</protein>
<reference evidence="2 3" key="1">
    <citation type="journal article" date="2016" name="G3 (Bethesda)">
        <title>First Draft Assembly and Annotation of the Genome of a California Endemic Oak Quercus lobata Nee (Fagaceae).</title>
        <authorList>
            <person name="Sork V.L."/>
            <person name="Fitz-Gibbon S.T."/>
            <person name="Puiu D."/>
            <person name="Crepeau M."/>
            <person name="Gugger P.F."/>
            <person name="Sherman R."/>
            <person name="Stevens K."/>
            <person name="Langley C.H."/>
            <person name="Pellegrini M."/>
            <person name="Salzberg S.L."/>
        </authorList>
    </citation>
    <scope>NUCLEOTIDE SEQUENCE [LARGE SCALE GENOMIC DNA]</scope>
    <source>
        <strain evidence="2 3">cv. SW786</strain>
    </source>
</reference>
<keyword evidence="1" id="KW-0812">Transmembrane</keyword>
<name>A0A7N2REX6_QUELO</name>
<reference evidence="2" key="2">
    <citation type="submission" date="2021-01" db="UniProtKB">
        <authorList>
            <consortium name="EnsemblPlants"/>
        </authorList>
    </citation>
    <scope>IDENTIFICATION</scope>
</reference>
<feature type="transmembrane region" description="Helical" evidence="1">
    <location>
        <begin position="31"/>
        <end position="54"/>
    </location>
</feature>
<organism evidence="2 3">
    <name type="scientific">Quercus lobata</name>
    <name type="common">Valley oak</name>
    <dbReference type="NCBI Taxonomy" id="97700"/>
    <lineage>
        <taxon>Eukaryota</taxon>
        <taxon>Viridiplantae</taxon>
        <taxon>Streptophyta</taxon>
        <taxon>Embryophyta</taxon>
        <taxon>Tracheophyta</taxon>
        <taxon>Spermatophyta</taxon>
        <taxon>Magnoliopsida</taxon>
        <taxon>eudicotyledons</taxon>
        <taxon>Gunneridae</taxon>
        <taxon>Pentapetalae</taxon>
        <taxon>rosids</taxon>
        <taxon>fabids</taxon>
        <taxon>Fagales</taxon>
        <taxon>Fagaceae</taxon>
        <taxon>Quercus</taxon>
    </lineage>
</organism>